<evidence type="ECO:0000256" key="6">
    <source>
        <dbReference type="ARBA" id="ARBA00023002"/>
    </source>
</evidence>
<dbReference type="GO" id="GO:0019363">
    <property type="term" value="P:pyridine nucleotide biosynthetic process"/>
    <property type="evidence" value="ECO:0007669"/>
    <property type="project" value="UniProtKB-KW"/>
</dbReference>
<dbReference type="HAMAP" id="MF_01971">
    <property type="entry name" value="Kynurenine_monooxygenase"/>
    <property type="match status" value="1"/>
</dbReference>
<dbReference type="InterPro" id="IPR002938">
    <property type="entry name" value="FAD-bd"/>
</dbReference>
<keyword evidence="6" id="KW-0560">Oxidoreductase</keyword>
<evidence type="ECO:0000256" key="1">
    <source>
        <dbReference type="ARBA" id="ARBA00001974"/>
    </source>
</evidence>
<organism evidence="10">
    <name type="scientific">marine metagenome</name>
    <dbReference type="NCBI Taxonomy" id="408172"/>
    <lineage>
        <taxon>unclassified sequences</taxon>
        <taxon>metagenomes</taxon>
        <taxon>ecological metagenomes</taxon>
    </lineage>
</organism>
<gene>
    <name evidence="10" type="ORF">METZ01_LOCUS36889</name>
</gene>
<dbReference type="PRINTS" id="PR00420">
    <property type="entry name" value="RNGMNOXGNASE"/>
</dbReference>
<keyword evidence="3" id="KW-0662">Pyridine nucleotide biosynthesis</keyword>
<dbReference type="Gene3D" id="3.50.50.60">
    <property type="entry name" value="FAD/NAD(P)-binding domain"/>
    <property type="match status" value="1"/>
</dbReference>
<dbReference type="PANTHER" id="PTHR46028:SF2">
    <property type="entry name" value="KYNURENINE 3-MONOOXYGENASE"/>
    <property type="match status" value="1"/>
</dbReference>
<evidence type="ECO:0000256" key="5">
    <source>
        <dbReference type="ARBA" id="ARBA00022857"/>
    </source>
</evidence>
<accession>A0A381QX86</accession>
<comment type="cofactor">
    <cofactor evidence="1">
        <name>FAD</name>
        <dbReference type="ChEBI" id="CHEBI:57692"/>
    </cofactor>
</comment>
<dbReference type="GO" id="GO:0004502">
    <property type="term" value="F:kynurenine 3-monooxygenase activity"/>
    <property type="evidence" value="ECO:0007669"/>
    <property type="project" value="UniProtKB-EC"/>
</dbReference>
<dbReference type="FunFam" id="3.50.50.60:FF:000185">
    <property type="entry name" value="Kynurenine 3-monooxygenase"/>
    <property type="match status" value="1"/>
</dbReference>
<keyword evidence="5" id="KW-0521">NADP</keyword>
<feature type="domain" description="FAD-binding" evidence="9">
    <location>
        <begin position="285"/>
        <end position="332"/>
    </location>
</feature>
<evidence type="ECO:0000256" key="8">
    <source>
        <dbReference type="ARBA" id="ARBA00047818"/>
    </source>
</evidence>
<evidence type="ECO:0000256" key="3">
    <source>
        <dbReference type="ARBA" id="ARBA00022642"/>
    </source>
</evidence>
<dbReference type="GO" id="GO:0019805">
    <property type="term" value="P:quinolinate biosynthetic process"/>
    <property type="evidence" value="ECO:0007669"/>
    <property type="project" value="InterPro"/>
</dbReference>
<dbReference type="GO" id="GO:0071949">
    <property type="term" value="F:FAD binding"/>
    <property type="evidence" value="ECO:0007669"/>
    <property type="project" value="InterPro"/>
</dbReference>
<dbReference type="EMBL" id="UINC01001578">
    <property type="protein sequence ID" value="SUZ84035.1"/>
    <property type="molecule type" value="Genomic_DNA"/>
</dbReference>
<feature type="domain" description="FAD-binding" evidence="9">
    <location>
        <begin position="4"/>
        <end position="172"/>
    </location>
</feature>
<proteinExistence type="inferred from homology"/>
<dbReference type="Pfam" id="PF01494">
    <property type="entry name" value="FAD_binding_3"/>
    <property type="match status" value="2"/>
</dbReference>
<evidence type="ECO:0000259" key="9">
    <source>
        <dbReference type="Pfam" id="PF01494"/>
    </source>
</evidence>
<dbReference type="AlphaFoldDB" id="A0A381QX86"/>
<keyword evidence="4" id="KW-0274">FAD</keyword>
<dbReference type="GO" id="GO:0070189">
    <property type="term" value="P:kynurenine metabolic process"/>
    <property type="evidence" value="ECO:0007669"/>
    <property type="project" value="TreeGrafter"/>
</dbReference>
<evidence type="ECO:0000256" key="7">
    <source>
        <dbReference type="ARBA" id="ARBA00023033"/>
    </source>
</evidence>
<sequence length="443" mass="50654">MKKKIVLIGAGLTGPLLAFYLSERGYHVEIYEKRPDIRYNDISAGRSINLALSVRGINALKEVGLYDKIAPYTIPMNGRNIHDLDGSENLQPYGQKEEEVIYSISRAKLNMEIMTLAENTGMVQIFFNHRCTNVSLKEKLVYITDENNCIEKIINFDIILGVDGSGSAVRDAMIEQGDLDYVYKPLDHGYKELTIPPDSNGQYQMNPNALHIWPREKFMLIALPNMDASFTSTLFLPTKGPISFSTVNTDDEIVHLFNKYFPDAMPLISNLVSEYKNNPTGSLGSVYCDPWHFEDKAVILGDAAHALVPFFGQGMNASFQDCSILNKLIEKYKSNWSLIFSEFSRSHVKNGHAIVDMALENYIEMRDHVNDPEYKKRRQLELKLEQMFPEEFIPRYSMVSFHQIDYSEVYSRGEKQFNIIEKILNNYDIAAVDKKIAKTFMLQ</sequence>
<keyword evidence="2" id="KW-0285">Flavoprotein</keyword>
<dbReference type="GO" id="GO:0006569">
    <property type="term" value="P:L-tryptophan catabolic process"/>
    <property type="evidence" value="ECO:0007669"/>
    <property type="project" value="InterPro"/>
</dbReference>
<evidence type="ECO:0000256" key="2">
    <source>
        <dbReference type="ARBA" id="ARBA00022630"/>
    </source>
</evidence>
<evidence type="ECO:0000256" key="4">
    <source>
        <dbReference type="ARBA" id="ARBA00022827"/>
    </source>
</evidence>
<protein>
    <recommendedName>
        <fullName evidence="9">FAD-binding domain-containing protein</fullName>
    </recommendedName>
</protein>
<dbReference type="SUPFAM" id="SSF51905">
    <property type="entry name" value="FAD/NAD(P)-binding domain"/>
    <property type="match status" value="1"/>
</dbReference>
<keyword evidence="7" id="KW-0503">Monooxygenase</keyword>
<dbReference type="PANTHER" id="PTHR46028">
    <property type="entry name" value="KYNURENINE 3-MONOOXYGENASE"/>
    <property type="match status" value="1"/>
</dbReference>
<reference evidence="10" key="1">
    <citation type="submission" date="2018-05" db="EMBL/GenBank/DDBJ databases">
        <authorList>
            <person name="Lanie J.A."/>
            <person name="Ng W.-L."/>
            <person name="Kazmierczak K.M."/>
            <person name="Andrzejewski T.M."/>
            <person name="Davidsen T.M."/>
            <person name="Wayne K.J."/>
            <person name="Tettelin H."/>
            <person name="Glass J.I."/>
            <person name="Rusch D."/>
            <person name="Podicherti R."/>
            <person name="Tsui H.-C.T."/>
            <person name="Winkler M.E."/>
        </authorList>
    </citation>
    <scope>NUCLEOTIDE SEQUENCE</scope>
</reference>
<dbReference type="InterPro" id="IPR036188">
    <property type="entry name" value="FAD/NAD-bd_sf"/>
</dbReference>
<evidence type="ECO:0000313" key="10">
    <source>
        <dbReference type="EMBL" id="SUZ84035.1"/>
    </source>
</evidence>
<name>A0A381QX86_9ZZZZ</name>
<dbReference type="InterPro" id="IPR027545">
    <property type="entry name" value="Kynurenine_monooxygenase"/>
</dbReference>
<comment type="catalytic activity">
    <reaction evidence="8">
        <text>L-kynurenine + NADPH + O2 + H(+) = 3-hydroxy-L-kynurenine + NADP(+) + H2O</text>
        <dbReference type="Rhea" id="RHEA:20545"/>
        <dbReference type="ChEBI" id="CHEBI:15377"/>
        <dbReference type="ChEBI" id="CHEBI:15378"/>
        <dbReference type="ChEBI" id="CHEBI:15379"/>
        <dbReference type="ChEBI" id="CHEBI:57783"/>
        <dbReference type="ChEBI" id="CHEBI:57959"/>
        <dbReference type="ChEBI" id="CHEBI:58125"/>
        <dbReference type="ChEBI" id="CHEBI:58349"/>
        <dbReference type="EC" id="1.14.13.9"/>
    </reaction>
</comment>